<protein>
    <submittedName>
        <fullName evidence="1">Uncharacterized protein</fullName>
    </submittedName>
</protein>
<proteinExistence type="predicted"/>
<reference evidence="1" key="1">
    <citation type="journal article" date="2020" name="Nature">
        <title>Giant virus diversity and host interactions through global metagenomics.</title>
        <authorList>
            <person name="Schulz F."/>
            <person name="Roux S."/>
            <person name="Paez-Espino D."/>
            <person name="Jungbluth S."/>
            <person name="Walsh D.A."/>
            <person name="Denef V.J."/>
            <person name="McMahon K.D."/>
            <person name="Konstantinidis K.T."/>
            <person name="Eloe-Fadrosh E.A."/>
            <person name="Kyrpides N.C."/>
            <person name="Woyke T."/>
        </authorList>
    </citation>
    <scope>NUCLEOTIDE SEQUENCE</scope>
    <source>
        <strain evidence="1">GVMAG-S-3300012919-55</strain>
    </source>
</reference>
<name>A0A6C0KMS3_9ZZZZ</name>
<dbReference type="AlphaFoldDB" id="A0A6C0KMS3"/>
<organism evidence="1">
    <name type="scientific">viral metagenome</name>
    <dbReference type="NCBI Taxonomy" id="1070528"/>
    <lineage>
        <taxon>unclassified sequences</taxon>
        <taxon>metagenomes</taxon>
        <taxon>organismal metagenomes</taxon>
    </lineage>
</organism>
<accession>A0A6C0KMS3</accession>
<evidence type="ECO:0000313" key="1">
    <source>
        <dbReference type="EMBL" id="QHU17638.1"/>
    </source>
</evidence>
<sequence length="280" mass="32672">MSKSRKRKKFIKNRKIQKKIRKMRKTQKKIKKLQKGGAGSTSDTLSLKEGIGVAGKYHIDTLINNRKRLIAERDSQKEVIDKMDILIAQRNRLIAQRDSQKEVIDKMDTEIDLIQIEIIIEPFKARKSAVEWFSFKWKPPVVILCIIKITSHEDAAKHVEPVSHYYLVKFKERKDSVKHKGNSKNQLSIYIDKAYQIINTYYIKQPNRDKITYDLNTKNNYIPNYGDRFIFYTVAKSREPNVPIIVSNITPLTTSLTESNSIKRDINTMFGINNDKNNIN</sequence>
<dbReference type="EMBL" id="MN740916">
    <property type="protein sequence ID" value="QHU17638.1"/>
    <property type="molecule type" value="Genomic_DNA"/>
</dbReference>